<feature type="compositionally biased region" description="Low complexity" evidence="1">
    <location>
        <begin position="276"/>
        <end position="289"/>
    </location>
</feature>
<feature type="region of interest" description="Disordered" evidence="1">
    <location>
        <begin position="271"/>
        <end position="308"/>
    </location>
</feature>
<dbReference type="RefSeq" id="XP_043016410.1">
    <property type="nucleotide sequence ID" value="XM_043147696.1"/>
</dbReference>
<reference evidence="2" key="1">
    <citation type="journal article" date="2021" name="Genome Biol. Evol.">
        <title>The assembled and annotated genome of the fairy-ring fungus Marasmius oreades.</title>
        <authorList>
            <person name="Hiltunen M."/>
            <person name="Ament-Velasquez S.L."/>
            <person name="Johannesson H."/>
        </authorList>
    </citation>
    <scope>NUCLEOTIDE SEQUENCE</scope>
    <source>
        <strain evidence="2">03SP1</strain>
    </source>
</reference>
<proteinExistence type="predicted"/>
<evidence type="ECO:0000313" key="3">
    <source>
        <dbReference type="Proteomes" id="UP001049176"/>
    </source>
</evidence>
<feature type="region of interest" description="Disordered" evidence="1">
    <location>
        <begin position="342"/>
        <end position="368"/>
    </location>
</feature>
<feature type="compositionally biased region" description="Polar residues" evidence="1">
    <location>
        <begin position="342"/>
        <end position="356"/>
    </location>
</feature>
<feature type="region of interest" description="Disordered" evidence="1">
    <location>
        <begin position="78"/>
        <end position="97"/>
    </location>
</feature>
<dbReference type="AlphaFoldDB" id="A0A9P7V410"/>
<dbReference type="EMBL" id="CM032181">
    <property type="protein sequence ID" value="KAG7099940.1"/>
    <property type="molecule type" value="Genomic_DNA"/>
</dbReference>
<sequence length="384" mass="42592">MTTAINDTDINELNNELINSLEAPHSDVDLDALFYRSFCFSFCGTEEHSLPWSLGEVFGFPTELAEFNDFKLNDDTSEIPRKRKHEGGDREDEPLCGGRTRISNGDGLLPSLNCLSNVDLQAQRVFEAYQNEHKCRLKSRDRKVSTHARWQSEPIAAKIDAHNKREVFSPCITLPKSAGSPSTSGISVPTVKRYHDNTKSIPNSPSRARLTPRDMNIEDSLVPYTQQSLPSTLQSSISPLLNETEDYGLGISFSPTLLDFGLGYSGSLSDTFQDHPLPTQSSTEPSSTSKVLAISTPKERPPRRRRSRTVLEELPRFISTFPADLTRPVEPILECRLTASSLTSSHDSDGENVTDSCSEDEEHLTPSSPLARFSKWSAALPFSA</sequence>
<organism evidence="2 3">
    <name type="scientific">Marasmius oreades</name>
    <name type="common">fairy-ring Marasmius</name>
    <dbReference type="NCBI Taxonomy" id="181124"/>
    <lineage>
        <taxon>Eukaryota</taxon>
        <taxon>Fungi</taxon>
        <taxon>Dikarya</taxon>
        <taxon>Basidiomycota</taxon>
        <taxon>Agaricomycotina</taxon>
        <taxon>Agaricomycetes</taxon>
        <taxon>Agaricomycetidae</taxon>
        <taxon>Agaricales</taxon>
        <taxon>Marasmiineae</taxon>
        <taxon>Marasmiaceae</taxon>
        <taxon>Marasmius</taxon>
    </lineage>
</organism>
<dbReference type="Proteomes" id="UP001049176">
    <property type="component" value="Chromosome 1"/>
</dbReference>
<gene>
    <name evidence="2" type="ORF">E1B28_001733</name>
</gene>
<dbReference type="KEGG" id="more:E1B28_001733"/>
<comment type="caution">
    <text evidence="2">The sequence shown here is derived from an EMBL/GenBank/DDBJ whole genome shotgun (WGS) entry which is preliminary data.</text>
</comment>
<dbReference type="OrthoDB" id="10396621at2759"/>
<evidence type="ECO:0000313" key="2">
    <source>
        <dbReference type="EMBL" id="KAG7099940.1"/>
    </source>
</evidence>
<evidence type="ECO:0000256" key="1">
    <source>
        <dbReference type="SAM" id="MobiDB-lite"/>
    </source>
</evidence>
<dbReference type="GeneID" id="66070809"/>
<protein>
    <submittedName>
        <fullName evidence="2">Uncharacterized protein</fullName>
    </submittedName>
</protein>
<name>A0A9P7V410_9AGAR</name>
<accession>A0A9P7V410</accession>
<keyword evidence="3" id="KW-1185">Reference proteome</keyword>